<proteinExistence type="predicted"/>
<sequence>MPKICRHATIDACSTSAPSAPTVRRDHEGRLPRASALPLPASGVHRRIDRIGTGSAGWAPSYFAGSYGGAPLGIVKDYIENQ</sequence>
<name>A0ABW6RAG4_9ACTN</name>
<reference evidence="3 4" key="1">
    <citation type="submission" date="2024-10" db="EMBL/GenBank/DDBJ databases">
        <title>The Natural Products Discovery Center: Release of the First 8490 Sequenced Strains for Exploring Actinobacteria Biosynthetic Diversity.</title>
        <authorList>
            <person name="Kalkreuter E."/>
            <person name="Kautsar S.A."/>
            <person name="Yang D."/>
            <person name="Bader C.D."/>
            <person name="Teijaro C.N."/>
            <person name="Fluegel L."/>
            <person name="Davis C.M."/>
            <person name="Simpson J.R."/>
            <person name="Lauterbach L."/>
            <person name="Steele A.D."/>
            <person name="Gui C."/>
            <person name="Meng S."/>
            <person name="Li G."/>
            <person name="Viehrig K."/>
            <person name="Ye F."/>
            <person name="Su P."/>
            <person name="Kiefer A.F."/>
            <person name="Nichols A."/>
            <person name="Cepeda A.J."/>
            <person name="Yan W."/>
            <person name="Fan B."/>
            <person name="Jiang Y."/>
            <person name="Adhikari A."/>
            <person name="Zheng C.-J."/>
            <person name="Schuster L."/>
            <person name="Cowan T.M."/>
            <person name="Smanski M.J."/>
            <person name="Chevrette M.G."/>
            <person name="De Carvalho L.P.S."/>
            <person name="Shen B."/>
        </authorList>
    </citation>
    <scope>NUCLEOTIDE SEQUENCE [LARGE SCALE GENOMIC DNA]</scope>
    <source>
        <strain evidence="3 4">NPDC003029</strain>
    </source>
</reference>
<dbReference type="Proteomes" id="UP001601976">
    <property type="component" value="Unassembled WGS sequence"/>
</dbReference>
<evidence type="ECO:0000313" key="3">
    <source>
        <dbReference type="EMBL" id="MFF3338503.1"/>
    </source>
</evidence>
<evidence type="ECO:0000256" key="1">
    <source>
        <dbReference type="SAM" id="MobiDB-lite"/>
    </source>
</evidence>
<dbReference type="InterPro" id="IPR002686">
    <property type="entry name" value="Transposase_17"/>
</dbReference>
<feature type="domain" description="Transposase IS200-like" evidence="2">
    <location>
        <begin position="53"/>
        <end position="82"/>
    </location>
</feature>
<evidence type="ECO:0000259" key="2">
    <source>
        <dbReference type="Pfam" id="PF01797"/>
    </source>
</evidence>
<protein>
    <submittedName>
        <fullName evidence="3">Transposase</fullName>
    </submittedName>
</protein>
<dbReference type="EMBL" id="JBIAPK010000002">
    <property type="protein sequence ID" value="MFF3338503.1"/>
    <property type="molecule type" value="Genomic_DNA"/>
</dbReference>
<dbReference type="Pfam" id="PF01797">
    <property type="entry name" value="Y1_Tnp"/>
    <property type="match status" value="1"/>
</dbReference>
<keyword evidence="4" id="KW-1185">Reference proteome</keyword>
<evidence type="ECO:0000313" key="4">
    <source>
        <dbReference type="Proteomes" id="UP001601976"/>
    </source>
</evidence>
<feature type="region of interest" description="Disordered" evidence="1">
    <location>
        <begin position="15"/>
        <end position="36"/>
    </location>
</feature>
<dbReference type="SUPFAM" id="SSF143422">
    <property type="entry name" value="Transposase IS200-like"/>
    <property type="match status" value="1"/>
</dbReference>
<accession>A0ABW6RAG4</accession>
<gene>
    <name evidence="3" type="ORF">ACFYWW_07165</name>
</gene>
<organism evidence="3 4">
    <name type="scientific">Streptomyces flavidovirens</name>
    <dbReference type="NCBI Taxonomy" id="67298"/>
    <lineage>
        <taxon>Bacteria</taxon>
        <taxon>Bacillati</taxon>
        <taxon>Actinomycetota</taxon>
        <taxon>Actinomycetes</taxon>
        <taxon>Kitasatosporales</taxon>
        <taxon>Streptomycetaceae</taxon>
        <taxon>Streptomyces</taxon>
    </lineage>
</organism>
<comment type="caution">
    <text evidence="3">The sequence shown here is derived from an EMBL/GenBank/DDBJ whole genome shotgun (WGS) entry which is preliminary data.</text>
</comment>
<dbReference type="InterPro" id="IPR036515">
    <property type="entry name" value="Transposase_17_sf"/>
</dbReference>
<dbReference type="RefSeq" id="WP_387894485.1">
    <property type="nucleotide sequence ID" value="NZ_JBIAPK010000002.1"/>
</dbReference>